<evidence type="ECO:0000313" key="1">
    <source>
        <dbReference type="EMBL" id="VDN29065.1"/>
    </source>
</evidence>
<dbReference type="Proteomes" id="UP000271098">
    <property type="component" value="Unassembled WGS sequence"/>
</dbReference>
<dbReference type="EMBL" id="UYRT01084598">
    <property type="protein sequence ID" value="VDN29065.1"/>
    <property type="molecule type" value="Genomic_DNA"/>
</dbReference>
<dbReference type="AlphaFoldDB" id="A0A183E7V6"/>
<name>A0A183E7V6_9BILA</name>
<proteinExistence type="predicted"/>
<sequence length="201" mass="22765">MAANVSKDAKFIRHTAVTLSPEELLKLESRIAEEDARKKKLEEVYETRKMENERRLQLESQLEKAFALEIEAKREAAAAANVASSTTASVALPTHLQQDSADSTRPVDLEERRYVWEPDLDRITEPAEPPVRLNQLQSLLDEVNASLNSNSADFLGETLVGDDGRIRLSDWQQTIRARGTSARVSFKLWERVLHQPGQTDW</sequence>
<dbReference type="WBParaSite" id="GPUH_0001706901-mRNA-1">
    <property type="protein sequence ID" value="GPUH_0001706901-mRNA-1"/>
    <property type="gene ID" value="GPUH_0001706901"/>
</dbReference>
<accession>A0A183E7V6</accession>
<organism evidence="3">
    <name type="scientific">Gongylonema pulchrum</name>
    <dbReference type="NCBI Taxonomy" id="637853"/>
    <lineage>
        <taxon>Eukaryota</taxon>
        <taxon>Metazoa</taxon>
        <taxon>Ecdysozoa</taxon>
        <taxon>Nematoda</taxon>
        <taxon>Chromadorea</taxon>
        <taxon>Rhabditida</taxon>
        <taxon>Spirurina</taxon>
        <taxon>Spiruromorpha</taxon>
        <taxon>Spiruroidea</taxon>
        <taxon>Gongylonematidae</taxon>
        <taxon>Gongylonema</taxon>
    </lineage>
</organism>
<evidence type="ECO:0000313" key="3">
    <source>
        <dbReference type="WBParaSite" id="GPUH_0001706901-mRNA-1"/>
    </source>
</evidence>
<gene>
    <name evidence="1" type="ORF">GPUH_LOCUS17046</name>
</gene>
<reference evidence="3" key="1">
    <citation type="submission" date="2016-06" db="UniProtKB">
        <authorList>
            <consortium name="WormBaseParasite"/>
        </authorList>
    </citation>
    <scope>IDENTIFICATION</scope>
</reference>
<keyword evidence="2" id="KW-1185">Reference proteome</keyword>
<reference evidence="1 2" key="2">
    <citation type="submission" date="2018-11" db="EMBL/GenBank/DDBJ databases">
        <authorList>
            <consortium name="Pathogen Informatics"/>
        </authorList>
    </citation>
    <scope>NUCLEOTIDE SEQUENCE [LARGE SCALE GENOMIC DNA]</scope>
</reference>
<evidence type="ECO:0000313" key="2">
    <source>
        <dbReference type="Proteomes" id="UP000271098"/>
    </source>
</evidence>
<protein>
    <submittedName>
        <fullName evidence="3">Myb_DNA-bind_5 domain-containing protein</fullName>
    </submittedName>
</protein>